<gene>
    <name evidence="4" type="ORF">GCM10007857_64730</name>
</gene>
<keyword evidence="2" id="KW-1133">Transmembrane helix</keyword>
<keyword evidence="2" id="KW-0812">Transmembrane</keyword>
<feature type="region of interest" description="Disordered" evidence="1">
    <location>
        <begin position="152"/>
        <end position="223"/>
    </location>
</feature>
<keyword evidence="2" id="KW-0472">Membrane</keyword>
<name>A0ABQ6B5T2_9BRAD</name>
<dbReference type="RefSeq" id="WP_284272113.1">
    <property type="nucleotide sequence ID" value="NZ_BSOW01000028.1"/>
</dbReference>
<feature type="transmembrane region" description="Helical" evidence="2">
    <location>
        <begin position="12"/>
        <end position="33"/>
    </location>
</feature>
<organism evidence="4 5">
    <name type="scientific">Bradyrhizobium iriomotense</name>
    <dbReference type="NCBI Taxonomy" id="441950"/>
    <lineage>
        <taxon>Bacteria</taxon>
        <taxon>Pseudomonadati</taxon>
        <taxon>Pseudomonadota</taxon>
        <taxon>Alphaproteobacteria</taxon>
        <taxon>Hyphomicrobiales</taxon>
        <taxon>Nitrobacteraceae</taxon>
        <taxon>Bradyrhizobium</taxon>
    </lineage>
</organism>
<evidence type="ECO:0000313" key="5">
    <source>
        <dbReference type="Proteomes" id="UP001156905"/>
    </source>
</evidence>
<dbReference type="InterPro" id="IPR003959">
    <property type="entry name" value="ATPase_AAA_core"/>
</dbReference>
<dbReference type="InterPro" id="IPR041569">
    <property type="entry name" value="AAA_lid_3"/>
</dbReference>
<sequence length="494" mass="52957">MSWPSGLRRFGRWVLLFAFISLASVTAYFLFFARATSSVPITEIVKVINSGEVIQLTIADETIAATVRDGRVFTAQTDTVAGALNMMAALGVDQERIKSIAAVSIRAPSHFGVTVLNAIGVLVLLAMVFGSLATGLSVVRRKASDRALAAAEASRRTESDISPTSLAAEQPVQSETSQAEASQETGNIDEADVEPPATNQRQADAGEPPQNPPEPDKNVSDERKQHEAYFLSAHIGETDHARVYWTDVIGATDAKKALQEVADFLKSPDAYERLGARMRRGILLDGPPGTGKTLLAQALATEADAAFFPVSGSSFLELYVGVGAARIRDLFARARTETRAIIFIDEIDALGAKRGDTTFGGSQERNQALNQLLIELDGFGRAGNSLVLAATNRADTIDPALRRPGRFDRVISVLPPSREERLELIELYARGKPFDDTWTTELKEEVARDTSGMTGADIATIMNEAAIAAASSHAPAIGAEHILIAVKTIARDEG</sequence>
<evidence type="ECO:0000313" key="4">
    <source>
        <dbReference type="EMBL" id="GLR89759.1"/>
    </source>
</evidence>
<evidence type="ECO:0000259" key="3">
    <source>
        <dbReference type="SMART" id="SM00382"/>
    </source>
</evidence>
<evidence type="ECO:0000256" key="1">
    <source>
        <dbReference type="SAM" id="MobiDB-lite"/>
    </source>
</evidence>
<dbReference type="Pfam" id="PF17862">
    <property type="entry name" value="AAA_lid_3"/>
    <property type="match status" value="1"/>
</dbReference>
<dbReference type="PANTHER" id="PTHR23076:SF113">
    <property type="entry name" value="ATP-DEPENDENT ZINC METALLOPROTEASE FTSH 1, CHLOROPLASTIC-RELATED"/>
    <property type="match status" value="1"/>
</dbReference>
<dbReference type="PANTHER" id="PTHR23076">
    <property type="entry name" value="METALLOPROTEASE M41 FTSH"/>
    <property type="match status" value="1"/>
</dbReference>
<protein>
    <recommendedName>
        <fullName evidence="3">AAA+ ATPase domain-containing protein</fullName>
    </recommendedName>
</protein>
<dbReference type="InterPro" id="IPR003593">
    <property type="entry name" value="AAA+_ATPase"/>
</dbReference>
<feature type="domain" description="AAA+ ATPase" evidence="3">
    <location>
        <begin position="278"/>
        <end position="417"/>
    </location>
</feature>
<dbReference type="Gene3D" id="1.10.8.60">
    <property type="match status" value="1"/>
</dbReference>
<feature type="transmembrane region" description="Helical" evidence="2">
    <location>
        <begin position="118"/>
        <end position="139"/>
    </location>
</feature>
<keyword evidence="5" id="KW-1185">Reference proteome</keyword>
<comment type="caution">
    <text evidence="4">The sequence shown here is derived from an EMBL/GenBank/DDBJ whole genome shotgun (WGS) entry which is preliminary data.</text>
</comment>
<dbReference type="Proteomes" id="UP001156905">
    <property type="component" value="Unassembled WGS sequence"/>
</dbReference>
<proteinExistence type="predicted"/>
<dbReference type="Pfam" id="PF00004">
    <property type="entry name" value="AAA"/>
    <property type="match status" value="1"/>
</dbReference>
<dbReference type="Gene3D" id="3.40.50.300">
    <property type="entry name" value="P-loop containing nucleotide triphosphate hydrolases"/>
    <property type="match status" value="1"/>
</dbReference>
<accession>A0ABQ6B5T2</accession>
<reference evidence="5" key="1">
    <citation type="journal article" date="2019" name="Int. J. Syst. Evol. Microbiol.">
        <title>The Global Catalogue of Microorganisms (GCM) 10K type strain sequencing project: providing services to taxonomists for standard genome sequencing and annotation.</title>
        <authorList>
            <consortium name="The Broad Institute Genomics Platform"/>
            <consortium name="The Broad Institute Genome Sequencing Center for Infectious Disease"/>
            <person name="Wu L."/>
            <person name="Ma J."/>
        </authorList>
    </citation>
    <scope>NUCLEOTIDE SEQUENCE [LARGE SCALE GENOMIC DNA]</scope>
    <source>
        <strain evidence="5">NBRC 102520</strain>
    </source>
</reference>
<evidence type="ECO:0000256" key="2">
    <source>
        <dbReference type="SAM" id="Phobius"/>
    </source>
</evidence>
<feature type="compositionally biased region" description="Basic and acidic residues" evidence="1">
    <location>
        <begin position="214"/>
        <end position="223"/>
    </location>
</feature>
<dbReference type="InterPro" id="IPR027417">
    <property type="entry name" value="P-loop_NTPase"/>
</dbReference>
<dbReference type="EMBL" id="BSOW01000028">
    <property type="protein sequence ID" value="GLR89759.1"/>
    <property type="molecule type" value="Genomic_DNA"/>
</dbReference>
<dbReference type="SUPFAM" id="SSF52540">
    <property type="entry name" value="P-loop containing nucleoside triphosphate hydrolases"/>
    <property type="match status" value="1"/>
</dbReference>
<feature type="compositionally biased region" description="Polar residues" evidence="1">
    <location>
        <begin position="160"/>
        <end position="186"/>
    </location>
</feature>
<dbReference type="SMART" id="SM00382">
    <property type="entry name" value="AAA"/>
    <property type="match status" value="1"/>
</dbReference>